<comment type="caution">
    <text evidence="7">The sequence shown here is derived from an EMBL/GenBank/DDBJ whole genome shotgun (WGS) entry which is preliminary data.</text>
</comment>
<feature type="domain" description="Metallo-beta-lactamase" evidence="6">
    <location>
        <begin position="39"/>
        <end position="239"/>
    </location>
</feature>
<evidence type="ECO:0000313" key="7">
    <source>
        <dbReference type="EMBL" id="MBF6638458.1"/>
    </source>
</evidence>
<dbReference type="Gene3D" id="3.60.15.10">
    <property type="entry name" value="Ribonuclease Z/Hydroxyacylglutathione hydrolase-like"/>
    <property type="match status" value="1"/>
</dbReference>
<name>A0AA41BYB1_9GAMM</name>
<evidence type="ECO:0000313" key="10">
    <source>
        <dbReference type="Proteomes" id="UP000705283"/>
    </source>
</evidence>
<dbReference type="PANTHER" id="PTHR42978:SF7">
    <property type="entry name" value="METALLO-HYDROLASE RV2300C-RELATED"/>
    <property type="match status" value="1"/>
</dbReference>
<evidence type="ECO:0000256" key="2">
    <source>
        <dbReference type="ARBA" id="ARBA00007749"/>
    </source>
</evidence>
<dbReference type="SMART" id="SM00849">
    <property type="entry name" value="Lactamase_B"/>
    <property type="match status" value="1"/>
</dbReference>
<evidence type="ECO:0000256" key="3">
    <source>
        <dbReference type="ARBA" id="ARBA00022723"/>
    </source>
</evidence>
<accession>A0AA41BYB1</accession>
<comment type="cofactor">
    <cofactor evidence="1">
        <name>Zn(2+)</name>
        <dbReference type="ChEBI" id="CHEBI:29105"/>
    </cofactor>
</comment>
<dbReference type="CDD" id="cd07729">
    <property type="entry name" value="AHL_lactonase_MBL-fold"/>
    <property type="match status" value="1"/>
</dbReference>
<evidence type="ECO:0000313" key="9">
    <source>
        <dbReference type="Proteomes" id="UP000192722"/>
    </source>
</evidence>
<evidence type="ECO:0000256" key="4">
    <source>
        <dbReference type="ARBA" id="ARBA00022801"/>
    </source>
</evidence>
<keyword evidence="5" id="KW-0862">Zinc</keyword>
<evidence type="ECO:0000259" key="6">
    <source>
        <dbReference type="SMART" id="SM00849"/>
    </source>
</evidence>
<protein>
    <submittedName>
        <fullName evidence="8">MBL fold hydrolase</fullName>
    </submittedName>
    <submittedName>
        <fullName evidence="7">N-acyl homoserine lactonase family protein</fullName>
    </submittedName>
</protein>
<reference evidence="7" key="3">
    <citation type="submission" date="2020-11" db="EMBL/GenBank/DDBJ databases">
        <authorList>
            <person name="Lee S.D."/>
        </authorList>
    </citation>
    <scope>NUCLEOTIDE SEQUENCE</scope>
    <source>
        <strain evidence="7">SAP-2</strain>
    </source>
</reference>
<dbReference type="EMBL" id="MRWD01000041">
    <property type="protein sequence ID" value="ORJ20151.1"/>
    <property type="molecule type" value="Genomic_DNA"/>
</dbReference>
<gene>
    <name evidence="8" type="ORF">BS639_16420</name>
    <name evidence="7" type="ORF">ITX54_17475</name>
</gene>
<dbReference type="EMBL" id="JADMKS010000007">
    <property type="protein sequence ID" value="MBF6638458.1"/>
    <property type="molecule type" value="Genomic_DNA"/>
</dbReference>
<dbReference type="GO" id="GO:0046872">
    <property type="term" value="F:metal ion binding"/>
    <property type="evidence" value="ECO:0007669"/>
    <property type="project" value="UniProtKB-KW"/>
</dbReference>
<dbReference type="InterPro" id="IPR001279">
    <property type="entry name" value="Metallo-B-lactamas"/>
</dbReference>
<sequence>MSSESEQYQIYAIKYAHHDRMSSENFIGGDPHDVPMPLDYFVWAIVGTSETYVVDMGFDAEMANRRGRTIVHSVEQGLGQLGIRVADVKQVVITHMHYDHAGNHSLFPQARFHVQDSEMAFCTGRCMCHHGIRHAFEVEDVKSMVEKIFAGRVQFHDGDSELAPGITLHRVGGHSDGLQVVRVNTARGWVVLASDASHYYANMQRNLAYPIVYNIGDMLEGYATLRRLADSDDHIIPGHDPLVLQYYPAFNADTQGWIARVDADPRRPD</sequence>
<keyword evidence="4 8" id="KW-0378">Hydrolase</keyword>
<dbReference type="Proteomes" id="UP000192722">
    <property type="component" value="Unassembled WGS sequence"/>
</dbReference>
<dbReference type="InterPro" id="IPR036866">
    <property type="entry name" value="RibonucZ/Hydroxyglut_hydro"/>
</dbReference>
<evidence type="ECO:0000313" key="8">
    <source>
        <dbReference type="EMBL" id="ORJ20151.1"/>
    </source>
</evidence>
<dbReference type="SUPFAM" id="SSF56281">
    <property type="entry name" value="Metallo-hydrolase/oxidoreductase"/>
    <property type="match status" value="1"/>
</dbReference>
<dbReference type="InterPro" id="IPR051013">
    <property type="entry name" value="MBL_superfamily_lactonases"/>
</dbReference>
<keyword evidence="9" id="KW-1185">Reference proteome</keyword>
<evidence type="ECO:0000256" key="5">
    <source>
        <dbReference type="ARBA" id="ARBA00022833"/>
    </source>
</evidence>
<reference evidence="7" key="4">
    <citation type="submission" date="2022-09" db="EMBL/GenBank/DDBJ databases">
        <title>Rouxiella aceris sp. nov., isolated from tree sap and emended description of the genus Rhouxiella.</title>
        <authorList>
            <person name="Kim I.S."/>
        </authorList>
    </citation>
    <scope>NUCLEOTIDE SEQUENCE</scope>
    <source>
        <strain evidence="7">SAP-2</strain>
    </source>
</reference>
<dbReference type="GO" id="GO:0016787">
    <property type="term" value="F:hydrolase activity"/>
    <property type="evidence" value="ECO:0007669"/>
    <property type="project" value="UniProtKB-KW"/>
</dbReference>
<evidence type="ECO:0000256" key="1">
    <source>
        <dbReference type="ARBA" id="ARBA00001947"/>
    </source>
</evidence>
<dbReference type="PANTHER" id="PTHR42978">
    <property type="entry name" value="QUORUM-QUENCHING LACTONASE YTNP-RELATED-RELATED"/>
    <property type="match status" value="1"/>
</dbReference>
<organism evidence="7 10">
    <name type="scientific">Rouxiella silvae</name>
    <dbReference type="NCBI Taxonomy" id="1646373"/>
    <lineage>
        <taxon>Bacteria</taxon>
        <taxon>Pseudomonadati</taxon>
        <taxon>Pseudomonadota</taxon>
        <taxon>Gammaproteobacteria</taxon>
        <taxon>Enterobacterales</taxon>
        <taxon>Yersiniaceae</taxon>
        <taxon>Rouxiella</taxon>
    </lineage>
</organism>
<comment type="similarity">
    <text evidence="2">Belongs to the metallo-beta-lactamase superfamily.</text>
</comment>
<proteinExistence type="inferred from homology"/>
<dbReference type="RefSeq" id="WP_055775788.1">
    <property type="nucleotide sequence ID" value="NZ_CBCSCF010000009.1"/>
</dbReference>
<dbReference type="Pfam" id="PF00753">
    <property type="entry name" value="Lactamase_B"/>
    <property type="match status" value="1"/>
</dbReference>
<reference evidence="8 9" key="2">
    <citation type="journal article" date="2017" name="Int. J. Syst. Evol. Microbiol.">
        <title>Rouxiella badensis sp. nov. and Rouxiella silvae sp. nov. isolated from peat bog soil in Germany and emendation of the genus description.</title>
        <authorList>
            <person name="Le Fleche-Mateos A."/>
            <person name="Kugler J.H."/>
            <person name="Hansen S.H."/>
            <person name="Syldatk C."/>
            <person name="Hausmann R."/>
            <person name="Lomprez F."/>
            <person name="Vandenbogaert M."/>
            <person name="Manuguerra J.C."/>
            <person name="Grimont P.A."/>
        </authorList>
    </citation>
    <scope>NUCLEOTIDE SEQUENCE [LARGE SCALE GENOMIC DNA]</scope>
    <source>
        <strain evidence="8 9">213</strain>
    </source>
</reference>
<reference evidence="8" key="1">
    <citation type="submission" date="2016-12" db="EMBL/GenBank/DDBJ databases">
        <authorList>
            <person name="Le Fleche-Mateos A."/>
        </authorList>
    </citation>
    <scope>NUCLEOTIDE SEQUENCE</scope>
    <source>
        <strain evidence="8">213</strain>
    </source>
</reference>
<dbReference type="AlphaFoldDB" id="A0AA41BYB1"/>
<dbReference type="Proteomes" id="UP000705283">
    <property type="component" value="Unassembled WGS sequence"/>
</dbReference>
<keyword evidence="3" id="KW-0479">Metal-binding</keyword>